<organism evidence="1 2">
    <name type="scientific">Nocardiopsis algeriensis</name>
    <dbReference type="NCBI Taxonomy" id="1478215"/>
    <lineage>
        <taxon>Bacteria</taxon>
        <taxon>Bacillati</taxon>
        <taxon>Actinomycetota</taxon>
        <taxon>Actinomycetes</taxon>
        <taxon>Streptosporangiales</taxon>
        <taxon>Nocardiopsidaceae</taxon>
        <taxon>Nocardiopsis</taxon>
    </lineage>
</organism>
<keyword evidence="2" id="KW-1185">Reference proteome</keyword>
<evidence type="ECO:0000313" key="1">
    <source>
        <dbReference type="EMBL" id="MBB6121544.1"/>
    </source>
</evidence>
<dbReference type="RefSeq" id="WP_184292977.1">
    <property type="nucleotide sequence ID" value="NZ_JACHJO010000010.1"/>
</dbReference>
<evidence type="ECO:0000313" key="2">
    <source>
        <dbReference type="Proteomes" id="UP000536604"/>
    </source>
</evidence>
<gene>
    <name evidence="1" type="ORF">FHS13_003513</name>
</gene>
<dbReference type="EMBL" id="JACHJO010000010">
    <property type="protein sequence ID" value="MBB6121544.1"/>
    <property type="molecule type" value="Genomic_DNA"/>
</dbReference>
<sequence>MAFLRRGVPDSVRSRLERGERVLAHAPVAGQEAALVATTRALHLPGGRAVAWQDIGQARWSQQEFTFTEEGAGERTVRLRPAGAQGAVDYRRLAETVSERVTATILVNRFVPFPSPEASTGFRLVARRAPGGTEVAWRVHLGEGVDQGDPRLSGAVSRALDVLRDQMGV</sequence>
<dbReference type="Proteomes" id="UP000536604">
    <property type="component" value="Unassembled WGS sequence"/>
</dbReference>
<accession>A0A841ITA8</accession>
<comment type="caution">
    <text evidence="1">The sequence shown here is derived from an EMBL/GenBank/DDBJ whole genome shotgun (WGS) entry which is preliminary data.</text>
</comment>
<protein>
    <submittedName>
        <fullName evidence="1">Uncharacterized protein</fullName>
    </submittedName>
</protein>
<name>A0A841ITA8_9ACTN</name>
<proteinExistence type="predicted"/>
<reference evidence="1 2" key="1">
    <citation type="submission" date="2020-08" db="EMBL/GenBank/DDBJ databases">
        <title>Genomic Encyclopedia of Type Strains, Phase III (KMG-III): the genomes of soil and plant-associated and newly described type strains.</title>
        <authorList>
            <person name="Whitman W."/>
        </authorList>
    </citation>
    <scope>NUCLEOTIDE SEQUENCE [LARGE SCALE GENOMIC DNA]</scope>
    <source>
        <strain evidence="1 2">CECT 8712</strain>
    </source>
</reference>
<dbReference type="AlphaFoldDB" id="A0A841ITA8"/>